<evidence type="ECO:0000259" key="6">
    <source>
        <dbReference type="Pfam" id="PF02826"/>
    </source>
</evidence>
<keyword evidence="8" id="KW-1185">Reference proteome</keyword>
<reference evidence="7 8" key="2">
    <citation type="submission" date="2020-07" db="EMBL/GenBank/DDBJ databases">
        <title>Genome assembly of wild tea tree DASZ reveals pedigree and selection history of tea varieties.</title>
        <authorList>
            <person name="Zhang W."/>
        </authorList>
    </citation>
    <scope>NUCLEOTIDE SEQUENCE [LARGE SCALE GENOMIC DNA]</scope>
    <source>
        <strain evidence="8">cv. G240</strain>
        <tissue evidence="7">Leaf</tissue>
    </source>
</reference>
<evidence type="ECO:0000256" key="3">
    <source>
        <dbReference type="ARBA" id="ARBA00023027"/>
    </source>
</evidence>
<evidence type="ECO:0000256" key="1">
    <source>
        <dbReference type="ARBA" id="ARBA00022857"/>
    </source>
</evidence>
<protein>
    <submittedName>
        <fullName evidence="7">Uncharacterized protein</fullName>
    </submittedName>
</protein>
<dbReference type="GO" id="GO:0016618">
    <property type="term" value="F:hydroxypyruvate reductase [NAD(P)H] activity"/>
    <property type="evidence" value="ECO:0007669"/>
    <property type="project" value="TreeGrafter"/>
</dbReference>
<dbReference type="AlphaFoldDB" id="A0A7J7G442"/>
<gene>
    <name evidence="7" type="ORF">HYC85_026632</name>
</gene>
<dbReference type="Pfam" id="PF00389">
    <property type="entry name" value="2-Hacid_dh"/>
    <property type="match status" value="1"/>
</dbReference>
<dbReference type="Pfam" id="PF02826">
    <property type="entry name" value="2-Hacid_dh_C"/>
    <property type="match status" value="1"/>
</dbReference>
<comment type="similarity">
    <text evidence="4">Belongs to the D-isomer specific 2-hydroxyacid dehydrogenase family.</text>
</comment>
<dbReference type="InterPro" id="IPR006139">
    <property type="entry name" value="D-isomer_2_OHA_DH_cat_dom"/>
</dbReference>
<feature type="domain" description="D-isomer specific 2-hydroxyacid dehydrogenase NAD-binding" evidence="6">
    <location>
        <begin position="122"/>
        <end position="295"/>
    </location>
</feature>
<proteinExistence type="inferred from homology"/>
<keyword evidence="1" id="KW-0521">NADP</keyword>
<reference evidence="8" key="1">
    <citation type="journal article" date="2020" name="Nat. Commun.">
        <title>Genome assembly of wild tea tree DASZ reveals pedigree and selection history of tea varieties.</title>
        <authorList>
            <person name="Zhang W."/>
            <person name="Zhang Y."/>
            <person name="Qiu H."/>
            <person name="Guo Y."/>
            <person name="Wan H."/>
            <person name="Zhang X."/>
            <person name="Scossa F."/>
            <person name="Alseekh S."/>
            <person name="Zhang Q."/>
            <person name="Wang P."/>
            <person name="Xu L."/>
            <person name="Schmidt M.H."/>
            <person name="Jia X."/>
            <person name="Li D."/>
            <person name="Zhu A."/>
            <person name="Guo F."/>
            <person name="Chen W."/>
            <person name="Ni D."/>
            <person name="Usadel B."/>
            <person name="Fernie A.R."/>
            <person name="Wen W."/>
        </authorList>
    </citation>
    <scope>NUCLEOTIDE SEQUENCE [LARGE SCALE GENOMIC DNA]</scope>
    <source>
        <strain evidence="8">cv. G240</strain>
    </source>
</reference>
<dbReference type="InterPro" id="IPR006140">
    <property type="entry name" value="D-isomer_DH_NAD-bd"/>
</dbReference>
<dbReference type="SUPFAM" id="SSF51735">
    <property type="entry name" value="NAD(P)-binding Rossmann-fold domains"/>
    <property type="match status" value="1"/>
</dbReference>
<dbReference type="PANTHER" id="PTHR10996">
    <property type="entry name" value="2-HYDROXYACID DEHYDROGENASE-RELATED"/>
    <property type="match status" value="1"/>
</dbReference>
<dbReference type="InterPro" id="IPR050223">
    <property type="entry name" value="D-isomer_2-hydroxyacid_DH"/>
</dbReference>
<keyword evidence="2 4" id="KW-0560">Oxidoreductase</keyword>
<evidence type="ECO:0000256" key="2">
    <source>
        <dbReference type="ARBA" id="ARBA00023002"/>
    </source>
</evidence>
<accession>A0A7J7G442</accession>
<dbReference type="EMBL" id="JACBKZ010000013">
    <property type="protein sequence ID" value="KAF5935503.1"/>
    <property type="molecule type" value="Genomic_DNA"/>
</dbReference>
<dbReference type="FunFam" id="3.40.50.720:FF:000213">
    <property type="entry name" value="Putative 2-hydroxyacid dehydrogenase"/>
    <property type="match status" value="1"/>
</dbReference>
<dbReference type="GO" id="GO:0030267">
    <property type="term" value="F:glyoxylate reductase (NADPH) activity"/>
    <property type="evidence" value="ECO:0007669"/>
    <property type="project" value="TreeGrafter"/>
</dbReference>
<dbReference type="GO" id="GO:0005829">
    <property type="term" value="C:cytosol"/>
    <property type="evidence" value="ECO:0007669"/>
    <property type="project" value="TreeGrafter"/>
</dbReference>
<dbReference type="SUPFAM" id="SSF52283">
    <property type="entry name" value="Formate/glycerate dehydrogenase catalytic domain-like"/>
    <property type="match status" value="1"/>
</dbReference>
<organism evidence="7 8">
    <name type="scientific">Camellia sinensis</name>
    <name type="common">Tea plant</name>
    <name type="synonym">Thea sinensis</name>
    <dbReference type="NCBI Taxonomy" id="4442"/>
    <lineage>
        <taxon>Eukaryota</taxon>
        <taxon>Viridiplantae</taxon>
        <taxon>Streptophyta</taxon>
        <taxon>Embryophyta</taxon>
        <taxon>Tracheophyta</taxon>
        <taxon>Spermatophyta</taxon>
        <taxon>Magnoliopsida</taxon>
        <taxon>eudicotyledons</taxon>
        <taxon>Gunneridae</taxon>
        <taxon>Pentapetalae</taxon>
        <taxon>asterids</taxon>
        <taxon>Ericales</taxon>
        <taxon>Theaceae</taxon>
        <taxon>Camellia</taxon>
    </lineage>
</organism>
<feature type="domain" description="D-isomer specific 2-hydroxyacid dehydrogenase catalytic" evidence="5">
    <location>
        <begin position="51"/>
        <end position="326"/>
    </location>
</feature>
<dbReference type="PANTHER" id="PTHR10996:SF268">
    <property type="entry name" value="GLYOXYLATE_HYDROXYPYRUVATE REDUCTASE HPR3"/>
    <property type="match status" value="1"/>
</dbReference>
<evidence type="ECO:0000256" key="4">
    <source>
        <dbReference type="RuleBase" id="RU003719"/>
    </source>
</evidence>
<keyword evidence="3" id="KW-0520">NAD</keyword>
<dbReference type="Proteomes" id="UP000593564">
    <property type="component" value="Unassembled WGS sequence"/>
</dbReference>
<comment type="caution">
    <text evidence="7">The sequence shown here is derived from an EMBL/GenBank/DDBJ whole genome shotgun (WGS) entry which is preliminary data.</text>
</comment>
<dbReference type="Gene3D" id="3.40.50.720">
    <property type="entry name" value="NAD(P)-binding Rossmann-like Domain"/>
    <property type="match status" value="2"/>
</dbReference>
<evidence type="ECO:0000313" key="8">
    <source>
        <dbReference type="Proteomes" id="UP000593564"/>
    </source>
</evidence>
<sequence>MVGESMGSEEQDELPLIFIHRLPQFNLPPIFTSRLQTLFRLIDPASQSHSHSEESLSVVRALLCLDPAPLHSQTLDLLPSLQCVVATSSGVDHIDLAECRRRRIAVANAGPAFAADVAEYAVALLIDVLRRLSASHRYVCAGLWPLNGDYSLGSKLSGKRVGIVGLGYIGSEVAKRLQAFGCSISYLSRKKKAHVPFPYYANACDLANDSDILIICCSLTNETYHLINKDVITALGKKGVIINVARGAVVDEKELVQFLVQGHIGGAGLDVFENEPDVPKELFELDNVVMSPHKAVATPESLESLLEVNIANLEAFFSNKPLLSPIDLE</sequence>
<dbReference type="GO" id="GO:0051287">
    <property type="term" value="F:NAD binding"/>
    <property type="evidence" value="ECO:0007669"/>
    <property type="project" value="InterPro"/>
</dbReference>
<name>A0A7J7G442_CAMSI</name>
<dbReference type="CDD" id="cd12156">
    <property type="entry name" value="HPPR"/>
    <property type="match status" value="1"/>
</dbReference>
<dbReference type="InterPro" id="IPR036291">
    <property type="entry name" value="NAD(P)-bd_dom_sf"/>
</dbReference>
<evidence type="ECO:0000259" key="5">
    <source>
        <dbReference type="Pfam" id="PF00389"/>
    </source>
</evidence>
<evidence type="ECO:0000313" key="7">
    <source>
        <dbReference type="EMBL" id="KAF5935503.1"/>
    </source>
</evidence>